<proteinExistence type="predicted"/>
<sequence length="287" mass="33273">MTNSIFVAQTFNGEKMVNANQGNRKAASSANVSPSTPHNTNTTPIAPHPPVNTSPSSKDKNCQGKNQIKVKPQPRPYKYQYWSEANVAVLIQLHRKHYSGLSSEDTHKSKAAWTILTTEYTSITSDQRTLPDIKQKWDQLLAKYNAERACLMMQHRQSGLQQPLPVVSYWNHFQYMDLYLSHLPVPENALDYDEDSVQSHKRKREETEEGHSVIKHLLDTQQMFMEQSMNRQEAQIQMIKDNYESMTRMNMRYVDMCERLTNKTQANEDRYMSLLDKISSLEKQITK</sequence>
<dbReference type="STRING" id="4846.A0A367JR16"/>
<dbReference type="OrthoDB" id="2248071at2759"/>
<dbReference type="EMBL" id="PJQM01002855">
    <property type="protein sequence ID" value="RCH92346.1"/>
    <property type="molecule type" value="Genomic_DNA"/>
</dbReference>
<keyword evidence="4" id="KW-1185">Reference proteome</keyword>
<gene>
    <name evidence="3" type="ORF">CU098_010154</name>
</gene>
<evidence type="ECO:0000256" key="1">
    <source>
        <dbReference type="SAM" id="MobiDB-lite"/>
    </source>
</evidence>
<feature type="compositionally biased region" description="Low complexity" evidence="1">
    <location>
        <begin position="33"/>
        <end position="44"/>
    </location>
</feature>
<dbReference type="Proteomes" id="UP000253551">
    <property type="component" value="Unassembled WGS sequence"/>
</dbReference>
<feature type="region of interest" description="Disordered" evidence="1">
    <location>
        <begin position="21"/>
        <end position="70"/>
    </location>
</feature>
<evidence type="ECO:0000313" key="4">
    <source>
        <dbReference type="Proteomes" id="UP000253551"/>
    </source>
</evidence>
<organism evidence="3 4">
    <name type="scientific">Rhizopus stolonifer</name>
    <name type="common">Rhizopus nigricans</name>
    <dbReference type="NCBI Taxonomy" id="4846"/>
    <lineage>
        <taxon>Eukaryota</taxon>
        <taxon>Fungi</taxon>
        <taxon>Fungi incertae sedis</taxon>
        <taxon>Mucoromycota</taxon>
        <taxon>Mucoromycotina</taxon>
        <taxon>Mucoromycetes</taxon>
        <taxon>Mucorales</taxon>
        <taxon>Mucorineae</taxon>
        <taxon>Rhizopodaceae</taxon>
        <taxon>Rhizopus</taxon>
    </lineage>
</organism>
<feature type="compositionally biased region" description="Polar residues" evidence="1">
    <location>
        <begin position="21"/>
        <end position="32"/>
    </location>
</feature>
<evidence type="ECO:0000259" key="2">
    <source>
        <dbReference type="Pfam" id="PF13837"/>
    </source>
</evidence>
<reference evidence="3 4" key="1">
    <citation type="journal article" date="2018" name="G3 (Bethesda)">
        <title>Phylogenetic and Phylogenomic Definition of Rhizopus Species.</title>
        <authorList>
            <person name="Gryganskyi A.P."/>
            <person name="Golan J."/>
            <person name="Dolatabadi S."/>
            <person name="Mondo S."/>
            <person name="Robb S."/>
            <person name="Idnurm A."/>
            <person name="Muszewska A."/>
            <person name="Steczkiewicz K."/>
            <person name="Masonjones S."/>
            <person name="Liao H.L."/>
            <person name="Gajdeczka M.T."/>
            <person name="Anike F."/>
            <person name="Vuek A."/>
            <person name="Anishchenko I.M."/>
            <person name="Voigt K."/>
            <person name="de Hoog G.S."/>
            <person name="Smith M.E."/>
            <person name="Heitman J."/>
            <person name="Vilgalys R."/>
            <person name="Stajich J.E."/>
        </authorList>
    </citation>
    <scope>NUCLEOTIDE SEQUENCE [LARGE SCALE GENOMIC DNA]</scope>
    <source>
        <strain evidence="3 4">LSU 92-RS-03</strain>
    </source>
</reference>
<dbReference type="Pfam" id="PF13837">
    <property type="entry name" value="Myb_DNA-bind_4"/>
    <property type="match status" value="1"/>
</dbReference>
<accession>A0A367JR16</accession>
<dbReference type="InterPro" id="IPR044822">
    <property type="entry name" value="Myb_DNA-bind_4"/>
</dbReference>
<dbReference type="AlphaFoldDB" id="A0A367JR16"/>
<comment type="caution">
    <text evidence="3">The sequence shown here is derived from an EMBL/GenBank/DDBJ whole genome shotgun (WGS) entry which is preliminary data.</text>
</comment>
<feature type="domain" description="Myb/SANT-like DNA-binding" evidence="2">
    <location>
        <begin position="81"/>
        <end position="177"/>
    </location>
</feature>
<protein>
    <recommendedName>
        <fullName evidence="2">Myb/SANT-like DNA-binding domain-containing protein</fullName>
    </recommendedName>
</protein>
<name>A0A367JR16_RHIST</name>
<evidence type="ECO:0000313" key="3">
    <source>
        <dbReference type="EMBL" id="RCH92346.1"/>
    </source>
</evidence>